<feature type="transmembrane region" description="Helical" evidence="6">
    <location>
        <begin position="150"/>
        <end position="168"/>
    </location>
</feature>
<dbReference type="Proteomes" id="UP000032232">
    <property type="component" value="Unassembled WGS sequence"/>
</dbReference>
<evidence type="ECO:0000256" key="1">
    <source>
        <dbReference type="ARBA" id="ARBA00004141"/>
    </source>
</evidence>
<keyword evidence="4 6" id="KW-1133">Transmembrane helix</keyword>
<dbReference type="Pfam" id="PF00892">
    <property type="entry name" value="EamA"/>
    <property type="match status" value="2"/>
</dbReference>
<dbReference type="PATRIC" id="fig|935700.4.peg.2415"/>
<dbReference type="Gene3D" id="1.10.3730.20">
    <property type="match status" value="1"/>
</dbReference>
<feature type="transmembrane region" description="Helical" evidence="6">
    <location>
        <begin position="180"/>
        <end position="202"/>
    </location>
</feature>
<protein>
    <submittedName>
        <fullName evidence="8">RibN_5 protein</fullName>
    </submittedName>
</protein>
<name>A0A0D1D7Z2_9RHOB</name>
<feature type="domain" description="EamA" evidence="7">
    <location>
        <begin position="149"/>
        <end position="279"/>
    </location>
</feature>
<dbReference type="InterPro" id="IPR037185">
    <property type="entry name" value="EmrE-like"/>
</dbReference>
<feature type="transmembrane region" description="Helical" evidence="6">
    <location>
        <begin position="125"/>
        <end position="144"/>
    </location>
</feature>
<evidence type="ECO:0000256" key="3">
    <source>
        <dbReference type="ARBA" id="ARBA00022692"/>
    </source>
</evidence>
<comment type="similarity">
    <text evidence="2">Belongs to the drug/metabolite transporter (DMT) superfamily. 10 TMS drug/metabolite exporter (DME) (TC 2.A.7.3) family.</text>
</comment>
<evidence type="ECO:0000313" key="9">
    <source>
        <dbReference type="Proteomes" id="UP000032232"/>
    </source>
</evidence>
<feature type="transmembrane region" description="Helical" evidence="6">
    <location>
        <begin position="69"/>
        <end position="88"/>
    </location>
</feature>
<evidence type="ECO:0000256" key="2">
    <source>
        <dbReference type="ARBA" id="ARBA00009853"/>
    </source>
</evidence>
<organism evidence="8 9">
    <name type="scientific">Jannaschia aquimarina</name>
    <dbReference type="NCBI Taxonomy" id="935700"/>
    <lineage>
        <taxon>Bacteria</taxon>
        <taxon>Pseudomonadati</taxon>
        <taxon>Pseudomonadota</taxon>
        <taxon>Alphaproteobacteria</taxon>
        <taxon>Rhodobacterales</taxon>
        <taxon>Roseobacteraceae</taxon>
        <taxon>Jannaschia</taxon>
    </lineage>
</organism>
<keyword evidence="5 6" id="KW-0472">Membrane</keyword>
<dbReference type="GO" id="GO:0016020">
    <property type="term" value="C:membrane"/>
    <property type="evidence" value="ECO:0007669"/>
    <property type="project" value="UniProtKB-SubCell"/>
</dbReference>
<dbReference type="PANTHER" id="PTHR22911">
    <property type="entry name" value="ACYL-MALONYL CONDENSING ENZYME-RELATED"/>
    <property type="match status" value="1"/>
</dbReference>
<reference evidence="8 9" key="1">
    <citation type="submission" date="2015-02" db="EMBL/GenBank/DDBJ databases">
        <title>Genome Sequence of Jannaschia aquimarina DSM28248, a member of the Roseobacter clade.</title>
        <authorList>
            <person name="Voget S."/>
            <person name="Daniel R."/>
        </authorList>
    </citation>
    <scope>NUCLEOTIDE SEQUENCE [LARGE SCALE GENOMIC DNA]</scope>
    <source>
        <strain evidence="8 9">GSW-M26</strain>
    </source>
</reference>
<keyword evidence="3 6" id="KW-0812">Transmembrane</keyword>
<dbReference type="STRING" id="935700.jaqu_23450"/>
<feature type="domain" description="EamA" evidence="7">
    <location>
        <begin position="10"/>
        <end position="140"/>
    </location>
</feature>
<evidence type="ECO:0000256" key="4">
    <source>
        <dbReference type="ARBA" id="ARBA00022989"/>
    </source>
</evidence>
<sequence>MTSPSRPVQGILWMAVTGLCFIAVTAVVKHGAQDLPAAQAAFLRYLLGLVFLLPLLRSLVAVRMPARDWGLFATRGAAHTLGVTLWFFAMTQIPIAEVTAMNYLNPVYVTLGAALVLGEKLAARRLIAVGVALFGVVVILRPGFREVQLGHAAMLLTAVLFAVSYLTAKPLSDRHPATLVVAMLSVTVTIGLAPLAALVWVPPTLADLGWMFLVAAFATAGHYTMTRAFAAAPIAVTQPVTFLQMVWAVLLGWALFDEPPDLFVVLGAALIIGSVTFIAWRESRLKRQVTPPVLAVKH</sequence>
<feature type="transmembrane region" description="Helical" evidence="6">
    <location>
        <begin position="208"/>
        <end position="225"/>
    </location>
</feature>
<feature type="transmembrane region" description="Helical" evidence="6">
    <location>
        <begin position="12"/>
        <end position="30"/>
    </location>
</feature>
<dbReference type="RefSeq" id="WP_043919123.1">
    <property type="nucleotide sequence ID" value="NZ_FZPF01000004.1"/>
</dbReference>
<dbReference type="OrthoDB" id="7374604at2"/>
<accession>A0A0D1D7Z2</accession>
<proteinExistence type="inferred from homology"/>
<dbReference type="SUPFAM" id="SSF103481">
    <property type="entry name" value="Multidrug resistance efflux transporter EmrE"/>
    <property type="match status" value="2"/>
</dbReference>
<evidence type="ECO:0000256" key="5">
    <source>
        <dbReference type="ARBA" id="ARBA00023136"/>
    </source>
</evidence>
<comment type="subcellular location">
    <subcellularLocation>
        <location evidence="1">Membrane</location>
        <topology evidence="1">Multi-pass membrane protein</topology>
    </subcellularLocation>
</comment>
<feature type="transmembrane region" description="Helical" evidence="6">
    <location>
        <begin position="100"/>
        <end position="118"/>
    </location>
</feature>
<evidence type="ECO:0000313" key="8">
    <source>
        <dbReference type="EMBL" id="KIT16073.1"/>
    </source>
</evidence>
<feature type="transmembrane region" description="Helical" evidence="6">
    <location>
        <begin position="232"/>
        <end position="256"/>
    </location>
</feature>
<evidence type="ECO:0000259" key="7">
    <source>
        <dbReference type="Pfam" id="PF00892"/>
    </source>
</evidence>
<dbReference type="InterPro" id="IPR000620">
    <property type="entry name" value="EamA_dom"/>
</dbReference>
<feature type="transmembrane region" description="Helical" evidence="6">
    <location>
        <begin position="262"/>
        <end position="280"/>
    </location>
</feature>
<comment type="caution">
    <text evidence="8">The sequence shown here is derived from an EMBL/GenBank/DDBJ whole genome shotgun (WGS) entry which is preliminary data.</text>
</comment>
<dbReference type="PANTHER" id="PTHR22911:SF6">
    <property type="entry name" value="SOLUTE CARRIER FAMILY 35 MEMBER G1"/>
    <property type="match status" value="1"/>
</dbReference>
<evidence type="ECO:0000256" key="6">
    <source>
        <dbReference type="SAM" id="Phobius"/>
    </source>
</evidence>
<feature type="transmembrane region" description="Helical" evidence="6">
    <location>
        <begin position="42"/>
        <end position="62"/>
    </location>
</feature>
<gene>
    <name evidence="8" type="primary">ribN_5</name>
    <name evidence="8" type="ORF">jaqu_23450</name>
</gene>
<keyword evidence="9" id="KW-1185">Reference proteome</keyword>
<dbReference type="AlphaFoldDB" id="A0A0D1D7Z2"/>
<dbReference type="EMBL" id="JYFE01000041">
    <property type="protein sequence ID" value="KIT16073.1"/>
    <property type="molecule type" value="Genomic_DNA"/>
</dbReference>